<protein>
    <recommendedName>
        <fullName evidence="5">RING-type domain-containing protein</fullName>
    </recommendedName>
</protein>
<dbReference type="Gene3D" id="3.30.40.10">
    <property type="entry name" value="Zinc/RING finger domain, C3HC4 (zinc finger)"/>
    <property type="match status" value="1"/>
</dbReference>
<organism evidence="6 7">
    <name type="scientific">Anisodus acutangulus</name>
    <dbReference type="NCBI Taxonomy" id="402998"/>
    <lineage>
        <taxon>Eukaryota</taxon>
        <taxon>Viridiplantae</taxon>
        <taxon>Streptophyta</taxon>
        <taxon>Embryophyta</taxon>
        <taxon>Tracheophyta</taxon>
        <taxon>Spermatophyta</taxon>
        <taxon>Magnoliopsida</taxon>
        <taxon>eudicotyledons</taxon>
        <taxon>Gunneridae</taxon>
        <taxon>Pentapetalae</taxon>
        <taxon>asterids</taxon>
        <taxon>lamiids</taxon>
        <taxon>Solanales</taxon>
        <taxon>Solanaceae</taxon>
        <taxon>Solanoideae</taxon>
        <taxon>Hyoscyameae</taxon>
        <taxon>Anisodus</taxon>
    </lineage>
</organism>
<keyword evidence="3" id="KW-0862">Zinc</keyword>
<dbReference type="Proteomes" id="UP001152561">
    <property type="component" value="Unassembled WGS sequence"/>
</dbReference>
<dbReference type="SMART" id="SM00184">
    <property type="entry name" value="RING"/>
    <property type="match status" value="1"/>
</dbReference>
<dbReference type="Pfam" id="PF13639">
    <property type="entry name" value="zf-RING_2"/>
    <property type="match status" value="1"/>
</dbReference>
<dbReference type="AlphaFoldDB" id="A0A9Q1MWC3"/>
<evidence type="ECO:0000259" key="5">
    <source>
        <dbReference type="PROSITE" id="PS50089"/>
    </source>
</evidence>
<dbReference type="OrthoDB" id="8062037at2759"/>
<dbReference type="InterPro" id="IPR051834">
    <property type="entry name" value="RING_finger_E3_ligase"/>
</dbReference>
<dbReference type="GO" id="GO:0061630">
    <property type="term" value="F:ubiquitin protein ligase activity"/>
    <property type="evidence" value="ECO:0007669"/>
    <property type="project" value="TreeGrafter"/>
</dbReference>
<evidence type="ECO:0000256" key="1">
    <source>
        <dbReference type="ARBA" id="ARBA00022723"/>
    </source>
</evidence>
<dbReference type="EMBL" id="JAJAGQ010000003">
    <property type="protein sequence ID" value="KAJ8567519.1"/>
    <property type="molecule type" value="Genomic_DNA"/>
</dbReference>
<dbReference type="PROSITE" id="PS50089">
    <property type="entry name" value="ZF_RING_2"/>
    <property type="match status" value="1"/>
</dbReference>
<dbReference type="InterPro" id="IPR013083">
    <property type="entry name" value="Znf_RING/FYVE/PHD"/>
</dbReference>
<evidence type="ECO:0000256" key="3">
    <source>
        <dbReference type="ARBA" id="ARBA00022833"/>
    </source>
</evidence>
<keyword evidence="2 4" id="KW-0863">Zinc-finger</keyword>
<dbReference type="PANTHER" id="PTHR45931">
    <property type="entry name" value="SI:CH211-59O9.10"/>
    <property type="match status" value="1"/>
</dbReference>
<proteinExistence type="predicted"/>
<keyword evidence="7" id="KW-1185">Reference proteome</keyword>
<gene>
    <name evidence="6" type="ORF">K7X08_019727</name>
</gene>
<dbReference type="InterPro" id="IPR001841">
    <property type="entry name" value="Znf_RING"/>
</dbReference>
<evidence type="ECO:0000256" key="2">
    <source>
        <dbReference type="ARBA" id="ARBA00022771"/>
    </source>
</evidence>
<dbReference type="SUPFAM" id="SSF57850">
    <property type="entry name" value="RING/U-box"/>
    <property type="match status" value="1"/>
</dbReference>
<accession>A0A9Q1MWC3</accession>
<dbReference type="GO" id="GO:0006511">
    <property type="term" value="P:ubiquitin-dependent protein catabolic process"/>
    <property type="evidence" value="ECO:0007669"/>
    <property type="project" value="TreeGrafter"/>
</dbReference>
<dbReference type="CDD" id="cd16454">
    <property type="entry name" value="RING-H2_PA-TM-RING"/>
    <property type="match status" value="1"/>
</dbReference>
<dbReference type="PANTHER" id="PTHR45931:SF16">
    <property type="entry name" value="RING_U-BOX SUPERFAMILY PROTEIN"/>
    <property type="match status" value="1"/>
</dbReference>
<evidence type="ECO:0000256" key="4">
    <source>
        <dbReference type="PROSITE-ProRule" id="PRU00175"/>
    </source>
</evidence>
<dbReference type="GO" id="GO:0005634">
    <property type="term" value="C:nucleus"/>
    <property type="evidence" value="ECO:0007669"/>
    <property type="project" value="TreeGrafter"/>
</dbReference>
<evidence type="ECO:0000313" key="7">
    <source>
        <dbReference type="Proteomes" id="UP001152561"/>
    </source>
</evidence>
<sequence>MEPFSASEIHVFPQIFNAKKNLPAPSMSGNNLNLEINLLVKHSYSSGEDIIEEYNFGTKWAGKYNSLSWDIIDRVLSRTDFPYALERVKWNPTNKILDNKDELIEHIVEFAHTVQNVTPPFQDDDTVYVSLIFLKQVIVSPQEFELTIARIVAQQKENRAQFLWGKVYDKIKGLGHESSLYEEFQWLERYIEESVRETAYWGMYFDENCERELLQSLIEQARSEFRSLSAIRSTMQFLQRVYPPENELTDVCSICMERYLPGSKAYSMPCSHSFHFGCIETWLLRNPSCPMCRYKLPPTESK</sequence>
<comment type="caution">
    <text evidence="6">The sequence shown here is derived from an EMBL/GenBank/DDBJ whole genome shotgun (WGS) entry which is preliminary data.</text>
</comment>
<feature type="domain" description="RING-type" evidence="5">
    <location>
        <begin position="252"/>
        <end position="293"/>
    </location>
</feature>
<evidence type="ECO:0000313" key="6">
    <source>
        <dbReference type="EMBL" id="KAJ8567519.1"/>
    </source>
</evidence>
<reference evidence="7" key="1">
    <citation type="journal article" date="2023" name="Proc. Natl. Acad. Sci. U.S.A.">
        <title>Genomic and structural basis for evolution of tropane alkaloid biosynthesis.</title>
        <authorList>
            <person name="Wanga Y.-J."/>
            <person name="Taina T."/>
            <person name="Yua J.-Y."/>
            <person name="Lia J."/>
            <person name="Xua B."/>
            <person name="Chenc J."/>
            <person name="D'Auriad J.C."/>
            <person name="Huanga J.-P."/>
            <person name="Huanga S.-X."/>
        </authorList>
    </citation>
    <scope>NUCLEOTIDE SEQUENCE [LARGE SCALE GENOMIC DNA]</scope>
    <source>
        <strain evidence="7">cv. KIB-2019</strain>
    </source>
</reference>
<name>A0A9Q1MWC3_9SOLA</name>
<dbReference type="GO" id="GO:0008270">
    <property type="term" value="F:zinc ion binding"/>
    <property type="evidence" value="ECO:0007669"/>
    <property type="project" value="UniProtKB-KW"/>
</dbReference>
<keyword evidence="1" id="KW-0479">Metal-binding</keyword>